<accession>A0A1V9YRS2</accession>
<keyword evidence="5" id="KW-0732">Signal</keyword>
<dbReference type="EMBL" id="JNBS01003278">
    <property type="protein sequence ID" value="OQR88386.1"/>
    <property type="molecule type" value="Genomic_DNA"/>
</dbReference>
<keyword evidence="2 3" id="KW-1015">Disulfide bond</keyword>
<dbReference type="AlphaFoldDB" id="A0A1V9YRS2"/>
<dbReference type="InterPro" id="IPR013780">
    <property type="entry name" value="Glyco_hydro_b"/>
</dbReference>
<dbReference type="Gene3D" id="4.10.110.10">
    <property type="entry name" value="Spasmolytic Protein, domain 1"/>
    <property type="match status" value="1"/>
</dbReference>
<dbReference type="InterPro" id="IPR048395">
    <property type="entry name" value="Glyco_hydro_31_C"/>
</dbReference>
<feature type="signal peptide" evidence="5">
    <location>
        <begin position="1"/>
        <end position="17"/>
    </location>
</feature>
<dbReference type="CDD" id="cd06595">
    <property type="entry name" value="GH31_u1"/>
    <property type="match status" value="1"/>
</dbReference>
<evidence type="ECO:0000313" key="7">
    <source>
        <dbReference type="EMBL" id="OQR88386.1"/>
    </source>
</evidence>
<proteinExistence type="inferred from homology"/>
<keyword evidence="4 7" id="KW-0378">Hydrolase</keyword>
<dbReference type="Gene3D" id="2.60.40.1180">
    <property type="entry name" value="Golgi alpha-mannosidase II"/>
    <property type="match status" value="1"/>
</dbReference>
<dbReference type="PANTHER" id="PTHR43863:SF2">
    <property type="entry name" value="MALTASE-GLUCOAMYLASE"/>
    <property type="match status" value="1"/>
</dbReference>
<dbReference type="PANTHER" id="PTHR43863">
    <property type="entry name" value="HYDROLASE, PUTATIVE (AFU_ORTHOLOGUE AFUA_1G03140)-RELATED"/>
    <property type="match status" value="1"/>
</dbReference>
<dbReference type="SMART" id="SM00018">
    <property type="entry name" value="PD"/>
    <property type="match status" value="1"/>
</dbReference>
<dbReference type="InterPro" id="IPR000519">
    <property type="entry name" value="P_trefoil_dom"/>
</dbReference>
<dbReference type="InterPro" id="IPR033403">
    <property type="entry name" value="DUF5110"/>
</dbReference>
<dbReference type="GO" id="GO:0005975">
    <property type="term" value="P:carbohydrate metabolic process"/>
    <property type="evidence" value="ECO:0007669"/>
    <property type="project" value="InterPro"/>
</dbReference>
<dbReference type="InterPro" id="IPR000322">
    <property type="entry name" value="Glyco_hydro_31_TIM"/>
</dbReference>
<dbReference type="InterPro" id="IPR017853">
    <property type="entry name" value="GH"/>
</dbReference>
<evidence type="ECO:0000256" key="2">
    <source>
        <dbReference type="ARBA" id="ARBA00023157"/>
    </source>
</evidence>
<dbReference type="GO" id="GO:0004553">
    <property type="term" value="F:hydrolase activity, hydrolyzing O-glycosyl compounds"/>
    <property type="evidence" value="ECO:0007669"/>
    <property type="project" value="InterPro"/>
</dbReference>
<feature type="domain" description="P-type" evidence="6">
    <location>
        <begin position="201"/>
        <end position="247"/>
    </location>
</feature>
<dbReference type="Gene3D" id="3.20.20.80">
    <property type="entry name" value="Glycosidases"/>
    <property type="match status" value="1"/>
</dbReference>
<dbReference type="InterPro" id="IPR051816">
    <property type="entry name" value="Glycosyl_Hydrolase_31"/>
</dbReference>
<dbReference type="Pfam" id="PF21365">
    <property type="entry name" value="Glyco_hydro_31_3rd"/>
    <property type="match status" value="1"/>
</dbReference>
<evidence type="ECO:0000256" key="1">
    <source>
        <dbReference type="ARBA" id="ARBA00007806"/>
    </source>
</evidence>
<dbReference type="Pfam" id="PF17137">
    <property type="entry name" value="DUF5110"/>
    <property type="match status" value="1"/>
</dbReference>
<comment type="caution">
    <text evidence="7">The sequence shown here is derived from an EMBL/GenBank/DDBJ whole genome shotgun (WGS) entry which is preliminary data.</text>
</comment>
<dbReference type="SUPFAM" id="SSF51445">
    <property type="entry name" value="(Trans)glycosidases"/>
    <property type="match status" value="1"/>
</dbReference>
<comment type="caution">
    <text evidence="3">Lacks conserved residue(s) required for the propagation of feature annotation.</text>
</comment>
<organism evidence="7 8">
    <name type="scientific">Thraustotheca clavata</name>
    <dbReference type="NCBI Taxonomy" id="74557"/>
    <lineage>
        <taxon>Eukaryota</taxon>
        <taxon>Sar</taxon>
        <taxon>Stramenopiles</taxon>
        <taxon>Oomycota</taxon>
        <taxon>Saprolegniomycetes</taxon>
        <taxon>Saprolegniales</taxon>
        <taxon>Achlyaceae</taxon>
        <taxon>Thraustotheca</taxon>
    </lineage>
</organism>
<keyword evidence="4" id="KW-0326">Glycosidase</keyword>
<reference evidence="7 8" key="1">
    <citation type="journal article" date="2014" name="Genome Biol. Evol.">
        <title>The secreted proteins of Achlya hypogyna and Thraustotheca clavata identify the ancestral oomycete secretome and reveal gene acquisitions by horizontal gene transfer.</title>
        <authorList>
            <person name="Misner I."/>
            <person name="Blouin N."/>
            <person name="Leonard G."/>
            <person name="Richards T.A."/>
            <person name="Lane C.E."/>
        </authorList>
    </citation>
    <scope>NUCLEOTIDE SEQUENCE [LARGE SCALE GENOMIC DNA]</scope>
    <source>
        <strain evidence="7 8">ATCC 34112</strain>
    </source>
</reference>
<gene>
    <name evidence="7" type="ORF">THRCLA_10353</name>
</gene>
<dbReference type="Pfam" id="PF00088">
    <property type="entry name" value="Trefoil"/>
    <property type="match status" value="1"/>
</dbReference>
<evidence type="ECO:0000256" key="4">
    <source>
        <dbReference type="RuleBase" id="RU361185"/>
    </source>
</evidence>
<evidence type="ECO:0000256" key="3">
    <source>
        <dbReference type="PROSITE-ProRule" id="PRU00779"/>
    </source>
</evidence>
<evidence type="ECO:0000256" key="5">
    <source>
        <dbReference type="SAM" id="SignalP"/>
    </source>
</evidence>
<feature type="disulfide bond" evidence="3">
    <location>
        <begin position="214"/>
        <end position="229"/>
    </location>
</feature>
<dbReference type="PROSITE" id="PS51448">
    <property type="entry name" value="P_TREFOIL_2"/>
    <property type="match status" value="1"/>
</dbReference>
<dbReference type="SUPFAM" id="SSF51011">
    <property type="entry name" value="Glycosyl hydrolase domain"/>
    <property type="match status" value="1"/>
</dbReference>
<dbReference type="SUPFAM" id="SSF57492">
    <property type="entry name" value="Trefoil"/>
    <property type="match status" value="1"/>
</dbReference>
<sequence>MNNCLLLFLAFLASVCASDPRPNSKAIVLAGNARFTVLTESVIRMEWSASHSFRDDRTMVIANRKLPVPSFNASTEAEGWIKISTAHLVLQYQHTSRLSFNDDNLRVIVMDVNGTNATWLPSLSDNDPGRLDGTIRTLDMTNGSVNLNCNAGGPDFIADSHCTDALISKRGYVVVDDSLSYQLDNSTWPWLMKFPSRAVPAKCNDIPKDKRRICGKNIMSKSQCEVNGCCYDNITPLPNGFECFYSASSYQDMYFLGHGHKFKDALYEFMLLSGPIPLPPRYAFGVFYSKWWAYSDSEVDNYAHDYATRSIPLDTVVLDMDWHLTFYNNKSLDQADQPMGWTGYTWNKMLFPSPKAFLSHLHEMGLHVTLNLHPASGVQPWETSYPSVAHAMGIDPSTQVYVPFDLVNKTFATTWLTLSIKPIEDDGVDFWWLDWQQGEDWFVAHDQANMNINPTLWLNYVFFTNPHHWGKTQRRPLLLHRFGGLGSHRYPVGFSGDVEASWASLAFQPQFTISASNVGFSYWSHDLGGFLHGYDPELFTRWIQWGAFSPIFRTHSMRDVNADRRIWKYPAYYYTIMRDYMNLRSQLIPYIYTECRHTYESGLGLVHGLYFEWPQYAESYKYSNQYRFGRSYLVAPIVQPLDKQSKVVERVVWLPPGVWYDVTFGSLIHGPCKHIAMYDLKDMPRFLIAGTILPMSVTPAWSLGQAQSNPKTVNLVVIPGVDFGRGTMYEDEGNSQNYESEHSWTYFQYQAKSNGSIELTISKSTGKFTGMITERAYVLNFRHSAPAVAIFVDGIALDYLTTDEMQIEGWRYDATRLSIQVLLKPRSVDKPINITLTGISIGTTTTLNNARGLIVRLQQVKSLLDNVYVYQDDFPHLLEASQIHQVIGYNVSQFEEKITHLIGLVRKGVQEVQNLPISKALKTQISQLLTPPRLL</sequence>
<dbReference type="CDD" id="cd00111">
    <property type="entry name" value="Trefoil"/>
    <property type="match status" value="1"/>
</dbReference>
<name>A0A1V9YRS2_9STRA</name>
<dbReference type="STRING" id="74557.A0A1V9YRS2"/>
<feature type="chain" id="PRO_5012393312" evidence="5">
    <location>
        <begin position="18"/>
        <end position="935"/>
    </location>
</feature>
<protein>
    <submittedName>
        <fullName evidence="7">Glycoside hydrolase</fullName>
    </submittedName>
</protein>
<dbReference type="OrthoDB" id="1334205at2759"/>
<dbReference type="Pfam" id="PF01055">
    <property type="entry name" value="Glyco_hydro_31_2nd"/>
    <property type="match status" value="1"/>
</dbReference>
<evidence type="ECO:0000313" key="8">
    <source>
        <dbReference type="Proteomes" id="UP000243217"/>
    </source>
</evidence>
<comment type="similarity">
    <text evidence="1 4">Belongs to the glycosyl hydrolase 31 family.</text>
</comment>
<keyword evidence="8" id="KW-1185">Reference proteome</keyword>
<dbReference type="InterPro" id="IPR044913">
    <property type="entry name" value="P_trefoil_dom_sf"/>
</dbReference>
<dbReference type="Proteomes" id="UP000243217">
    <property type="component" value="Unassembled WGS sequence"/>
</dbReference>
<evidence type="ECO:0000259" key="6">
    <source>
        <dbReference type="PROSITE" id="PS51448"/>
    </source>
</evidence>